<keyword evidence="2" id="KW-1185">Reference proteome</keyword>
<protein>
    <submittedName>
        <fullName evidence="1">Uncharacterized protein</fullName>
    </submittedName>
</protein>
<evidence type="ECO:0000313" key="2">
    <source>
        <dbReference type="Proteomes" id="UP000828390"/>
    </source>
</evidence>
<sequence>MPAVPFSAMLVGHGYGKWEFLTCIVFYQGPKALCRLFASPLGSTCVGDVKLDVNFRFEAGFFHDICDIVLI</sequence>
<dbReference type="AlphaFoldDB" id="A0A9D4LHA2"/>
<dbReference type="EMBL" id="JAIWYP010000003">
    <property type="protein sequence ID" value="KAH3857794.1"/>
    <property type="molecule type" value="Genomic_DNA"/>
</dbReference>
<evidence type="ECO:0000313" key="1">
    <source>
        <dbReference type="EMBL" id="KAH3857794.1"/>
    </source>
</evidence>
<proteinExistence type="predicted"/>
<reference evidence="1" key="2">
    <citation type="submission" date="2020-11" db="EMBL/GenBank/DDBJ databases">
        <authorList>
            <person name="McCartney M.A."/>
            <person name="Auch B."/>
            <person name="Kono T."/>
            <person name="Mallez S."/>
            <person name="Becker A."/>
            <person name="Gohl D.M."/>
            <person name="Silverstein K.A.T."/>
            <person name="Koren S."/>
            <person name="Bechman K.B."/>
            <person name="Herman A."/>
            <person name="Abrahante J.E."/>
            <person name="Garbe J."/>
        </authorList>
    </citation>
    <scope>NUCLEOTIDE SEQUENCE</scope>
    <source>
        <strain evidence="1">Duluth1</strain>
        <tissue evidence="1">Whole animal</tissue>
    </source>
</reference>
<reference evidence="1" key="1">
    <citation type="journal article" date="2019" name="bioRxiv">
        <title>The Genome of the Zebra Mussel, Dreissena polymorpha: A Resource for Invasive Species Research.</title>
        <authorList>
            <person name="McCartney M.A."/>
            <person name="Auch B."/>
            <person name="Kono T."/>
            <person name="Mallez S."/>
            <person name="Zhang Y."/>
            <person name="Obille A."/>
            <person name="Becker A."/>
            <person name="Abrahante J.E."/>
            <person name="Garbe J."/>
            <person name="Badalamenti J.P."/>
            <person name="Herman A."/>
            <person name="Mangelson H."/>
            <person name="Liachko I."/>
            <person name="Sullivan S."/>
            <person name="Sone E.D."/>
            <person name="Koren S."/>
            <person name="Silverstein K.A.T."/>
            <person name="Beckman K.B."/>
            <person name="Gohl D.M."/>
        </authorList>
    </citation>
    <scope>NUCLEOTIDE SEQUENCE</scope>
    <source>
        <strain evidence="1">Duluth1</strain>
        <tissue evidence="1">Whole animal</tissue>
    </source>
</reference>
<name>A0A9D4LHA2_DREPO</name>
<accession>A0A9D4LHA2</accession>
<comment type="caution">
    <text evidence="1">The sequence shown here is derived from an EMBL/GenBank/DDBJ whole genome shotgun (WGS) entry which is preliminary data.</text>
</comment>
<gene>
    <name evidence="1" type="ORF">DPMN_100409</name>
</gene>
<organism evidence="1 2">
    <name type="scientific">Dreissena polymorpha</name>
    <name type="common">Zebra mussel</name>
    <name type="synonym">Mytilus polymorpha</name>
    <dbReference type="NCBI Taxonomy" id="45954"/>
    <lineage>
        <taxon>Eukaryota</taxon>
        <taxon>Metazoa</taxon>
        <taxon>Spiralia</taxon>
        <taxon>Lophotrochozoa</taxon>
        <taxon>Mollusca</taxon>
        <taxon>Bivalvia</taxon>
        <taxon>Autobranchia</taxon>
        <taxon>Heteroconchia</taxon>
        <taxon>Euheterodonta</taxon>
        <taxon>Imparidentia</taxon>
        <taxon>Neoheterodontei</taxon>
        <taxon>Myida</taxon>
        <taxon>Dreissenoidea</taxon>
        <taxon>Dreissenidae</taxon>
        <taxon>Dreissena</taxon>
    </lineage>
</organism>
<dbReference type="Proteomes" id="UP000828390">
    <property type="component" value="Unassembled WGS sequence"/>
</dbReference>